<dbReference type="GO" id="GO:0042578">
    <property type="term" value="F:phosphoric ester hydrolase activity"/>
    <property type="evidence" value="ECO:0007669"/>
    <property type="project" value="TreeGrafter"/>
</dbReference>
<evidence type="ECO:0000313" key="2">
    <source>
        <dbReference type="EMBL" id="KGJ70799.1"/>
    </source>
</evidence>
<sequence length="111" mass="12837">MDIKKARPRTRINLTSNTDGRQSSRPLRCSINAHPWRLDLDWRWHQAALDFGCMLSINPDAHSIPELDHMHWGVEMARKGGIPADRVLNAMTLPEITRYLRQKRRSLARAA</sequence>
<dbReference type="GO" id="GO:0071978">
    <property type="term" value="P:bacterial-type flagellum-dependent swarming motility"/>
    <property type="evidence" value="ECO:0007669"/>
    <property type="project" value="TreeGrafter"/>
</dbReference>
<evidence type="ECO:0000313" key="3">
    <source>
        <dbReference type="Proteomes" id="UP000024900"/>
    </source>
</evidence>
<comment type="caution">
    <text evidence="2">The sequence shown here is derived from an EMBL/GenBank/DDBJ whole genome shotgun (WGS) entry which is preliminary data.</text>
</comment>
<evidence type="ECO:0000256" key="1">
    <source>
        <dbReference type="SAM" id="MobiDB-lite"/>
    </source>
</evidence>
<dbReference type="Gene3D" id="3.20.20.140">
    <property type="entry name" value="Metal-dependent hydrolases"/>
    <property type="match status" value="1"/>
</dbReference>
<dbReference type="InterPro" id="IPR050243">
    <property type="entry name" value="PHP_phosphatase"/>
</dbReference>
<reference evidence="2 3" key="1">
    <citation type="journal article" date="2014" name="BMC Genomics">
        <title>Comparative genomics of Bradyrhizobium japonicum CPAC 15 and Bradyrhizobium diazoefficiens CPAC 7: elite model strains for understanding symbiotic performance with soybean.</title>
        <authorList>
            <person name="Siqueira A.F."/>
            <person name="Ormeno-Orrillo E."/>
            <person name="Souza R.C."/>
            <person name="Rodrigues E.P."/>
            <person name="Almeida L.G."/>
            <person name="Barcellos F.G."/>
            <person name="Batista J.S."/>
            <person name="Nakatami A.S."/>
            <person name="Martinez-Romero E."/>
            <person name="Vasconcelos A.T."/>
            <person name="Hungria M."/>
        </authorList>
    </citation>
    <scope>NUCLEOTIDE SEQUENCE [LARGE SCALE GENOMIC DNA]</scope>
    <source>
        <strain evidence="2 3">SEMIA 5080</strain>
    </source>
</reference>
<dbReference type="GO" id="GO:0005829">
    <property type="term" value="C:cytosol"/>
    <property type="evidence" value="ECO:0007669"/>
    <property type="project" value="TreeGrafter"/>
</dbReference>
<dbReference type="GO" id="GO:0008270">
    <property type="term" value="F:zinc ion binding"/>
    <property type="evidence" value="ECO:0007669"/>
    <property type="project" value="TreeGrafter"/>
</dbReference>
<dbReference type="InterPro" id="IPR016195">
    <property type="entry name" value="Pol/histidinol_Pase-like"/>
</dbReference>
<gene>
    <name evidence="2" type="ORF">BJA5080_06558</name>
</gene>
<feature type="compositionally biased region" description="Polar residues" evidence="1">
    <location>
        <begin position="12"/>
        <end position="24"/>
    </location>
</feature>
<feature type="compositionally biased region" description="Basic residues" evidence="1">
    <location>
        <begin position="1"/>
        <end position="10"/>
    </location>
</feature>
<dbReference type="PANTHER" id="PTHR36928:SF1">
    <property type="entry name" value="PHOSPHATASE YCDX-RELATED"/>
    <property type="match status" value="1"/>
</dbReference>
<protein>
    <submittedName>
        <fullName evidence="2">Putative DNA polymerase beta family protein</fullName>
    </submittedName>
</protein>
<proteinExistence type="predicted"/>
<accession>A0A837CND1</accession>
<organism evidence="2 3">
    <name type="scientific">Bradyrhizobium diazoefficiens SEMIA 5080</name>
    <dbReference type="NCBI Taxonomy" id="754504"/>
    <lineage>
        <taxon>Bacteria</taxon>
        <taxon>Pseudomonadati</taxon>
        <taxon>Pseudomonadota</taxon>
        <taxon>Alphaproteobacteria</taxon>
        <taxon>Hyphomicrobiales</taxon>
        <taxon>Nitrobacteraceae</taxon>
        <taxon>Bradyrhizobium</taxon>
    </lineage>
</organism>
<dbReference type="PANTHER" id="PTHR36928">
    <property type="entry name" value="PHOSPHATASE YCDX-RELATED"/>
    <property type="match status" value="1"/>
</dbReference>
<dbReference type="EMBL" id="ADOU02000004">
    <property type="protein sequence ID" value="KGJ70799.1"/>
    <property type="molecule type" value="Genomic_DNA"/>
</dbReference>
<name>A0A837CND1_9BRAD</name>
<feature type="region of interest" description="Disordered" evidence="1">
    <location>
        <begin position="1"/>
        <end position="24"/>
    </location>
</feature>
<dbReference type="SUPFAM" id="SSF89550">
    <property type="entry name" value="PHP domain-like"/>
    <property type="match status" value="1"/>
</dbReference>
<dbReference type="AlphaFoldDB" id="A0A837CND1"/>
<dbReference type="Proteomes" id="UP000024900">
    <property type="component" value="Unassembled WGS sequence"/>
</dbReference>